<proteinExistence type="predicted"/>
<dbReference type="EMBL" id="QKKF02010319">
    <property type="protein sequence ID" value="RZF44701.1"/>
    <property type="molecule type" value="Genomic_DNA"/>
</dbReference>
<evidence type="ECO:0000313" key="2">
    <source>
        <dbReference type="EMBL" id="RZF44701.1"/>
    </source>
</evidence>
<feature type="compositionally biased region" description="Polar residues" evidence="1">
    <location>
        <begin position="21"/>
        <end position="32"/>
    </location>
</feature>
<dbReference type="InParanoid" id="A0A482XH93"/>
<feature type="region of interest" description="Disordered" evidence="1">
    <location>
        <begin position="275"/>
        <end position="314"/>
    </location>
</feature>
<feature type="region of interest" description="Disordered" evidence="1">
    <location>
        <begin position="1"/>
        <end position="81"/>
    </location>
</feature>
<dbReference type="PANTHER" id="PTHR13621:SF2">
    <property type="entry name" value="PROLINE-RICH PROTEIN PRCC"/>
    <property type="match status" value="1"/>
</dbReference>
<evidence type="ECO:0000313" key="3">
    <source>
        <dbReference type="Proteomes" id="UP000291343"/>
    </source>
</evidence>
<feature type="compositionally biased region" description="Polar residues" evidence="1">
    <location>
        <begin position="204"/>
        <end position="213"/>
    </location>
</feature>
<accession>A0A482XH93</accession>
<organism evidence="2 3">
    <name type="scientific">Laodelphax striatellus</name>
    <name type="common">Small brown planthopper</name>
    <name type="synonym">Delphax striatella</name>
    <dbReference type="NCBI Taxonomy" id="195883"/>
    <lineage>
        <taxon>Eukaryota</taxon>
        <taxon>Metazoa</taxon>
        <taxon>Ecdysozoa</taxon>
        <taxon>Arthropoda</taxon>
        <taxon>Hexapoda</taxon>
        <taxon>Insecta</taxon>
        <taxon>Pterygota</taxon>
        <taxon>Neoptera</taxon>
        <taxon>Paraneoptera</taxon>
        <taxon>Hemiptera</taxon>
        <taxon>Auchenorrhyncha</taxon>
        <taxon>Fulgoroidea</taxon>
        <taxon>Delphacidae</taxon>
        <taxon>Criomorphinae</taxon>
        <taxon>Laodelphax</taxon>
    </lineage>
</organism>
<name>A0A482XH93_LAOST</name>
<dbReference type="OrthoDB" id="206969at2759"/>
<keyword evidence="3" id="KW-1185">Reference proteome</keyword>
<reference evidence="2 3" key="1">
    <citation type="journal article" date="2017" name="Gigascience">
        <title>Genome sequence of the small brown planthopper, Laodelphax striatellus.</title>
        <authorList>
            <person name="Zhu J."/>
            <person name="Jiang F."/>
            <person name="Wang X."/>
            <person name="Yang P."/>
            <person name="Bao Y."/>
            <person name="Zhao W."/>
            <person name="Wang W."/>
            <person name="Lu H."/>
            <person name="Wang Q."/>
            <person name="Cui N."/>
            <person name="Li J."/>
            <person name="Chen X."/>
            <person name="Luo L."/>
            <person name="Yu J."/>
            <person name="Kang L."/>
            <person name="Cui F."/>
        </authorList>
    </citation>
    <scope>NUCLEOTIDE SEQUENCE [LARGE SCALE GENOMIC DNA]</scope>
    <source>
        <strain evidence="2">Lst14</strain>
    </source>
</reference>
<feature type="region of interest" description="Disordered" evidence="1">
    <location>
        <begin position="144"/>
        <end position="215"/>
    </location>
</feature>
<feature type="compositionally biased region" description="Basic and acidic residues" evidence="1">
    <location>
        <begin position="38"/>
        <end position="58"/>
    </location>
</feature>
<dbReference type="PANTHER" id="PTHR13621">
    <property type="entry name" value="PROLINE-RICH PROTEIN PRCC"/>
    <property type="match status" value="1"/>
</dbReference>
<feature type="compositionally biased region" description="Polar residues" evidence="1">
    <location>
        <begin position="60"/>
        <end position="70"/>
    </location>
</feature>
<evidence type="ECO:0000256" key="1">
    <source>
        <dbReference type="SAM" id="MobiDB-lite"/>
    </source>
</evidence>
<comment type="caution">
    <text evidence="2">The sequence shown here is derived from an EMBL/GenBank/DDBJ whole genome shotgun (WGS) entry which is preliminary data.</text>
</comment>
<sequence length="438" mass="48530">MSLGLVAYDSSDDSDEESHNENTSSALVNGNSAEIEEPNVKNEESANEGSRREMRENEPESISSTVSSCLSGDISDEDDGDIKVFSNIESNTFKPGSTKLSSLPEQKVTKLHDIDFDWNQLSKNQRSSARSVKISVPSLIDLDDEEESEPVKKKIKPSKSGSGLFALLPSPKNQFGNQVPRQIARPTVKKPDIKPPVVKRKPLPSSTVTSTMKGKSVLSVNYDDSADEEEDEVENASAAKKVDFFSLDAPKIVAAPDVSMPPDMDVDVTLPPVPITPQTSKKTEHLNVGLPNETNNFPSAHYSQPQSDSSQKITYDDASSSTSYISFDSENVELDQTALQQLCGRKERQKGAANIQLIDVSGDEILPDSREWLTKQLTEEQTTVKQRHNKKDGPTTQQRRKHQITYLAFQAKENELELKNQWANNRLSKKQTQAKYGF</sequence>
<dbReference type="GO" id="GO:0005634">
    <property type="term" value="C:nucleus"/>
    <property type="evidence" value="ECO:0007669"/>
    <property type="project" value="TreeGrafter"/>
</dbReference>
<dbReference type="Pfam" id="PF10253">
    <property type="entry name" value="PRCC"/>
    <property type="match status" value="1"/>
</dbReference>
<dbReference type="InterPro" id="IPR018800">
    <property type="entry name" value="PRCC"/>
</dbReference>
<gene>
    <name evidence="2" type="ORF">LSTR_LSTR000653</name>
</gene>
<dbReference type="Proteomes" id="UP000291343">
    <property type="component" value="Unassembled WGS sequence"/>
</dbReference>
<dbReference type="AlphaFoldDB" id="A0A482XH93"/>
<protein>
    <recommendedName>
        <fullName evidence="4">Proline-rich protein PRCC</fullName>
    </recommendedName>
</protein>
<evidence type="ECO:0008006" key="4">
    <source>
        <dbReference type="Google" id="ProtNLM"/>
    </source>
</evidence>
<dbReference type="FunCoup" id="A0A482XH93">
    <property type="interactions" value="1847"/>
</dbReference>
<dbReference type="STRING" id="195883.A0A482XH93"/>
<feature type="compositionally biased region" description="Polar residues" evidence="1">
    <location>
        <begin position="292"/>
        <end position="314"/>
    </location>
</feature>
<feature type="compositionally biased region" description="Polar residues" evidence="1">
    <location>
        <begin position="171"/>
        <end position="180"/>
    </location>
</feature>
<feature type="region of interest" description="Disordered" evidence="1">
    <location>
        <begin position="379"/>
        <end position="401"/>
    </location>
</feature>